<dbReference type="AlphaFoldDB" id="A0A8D8UA55"/>
<dbReference type="EMBL" id="HBUF01341000">
    <property type="protein sequence ID" value="CAG6703416.1"/>
    <property type="molecule type" value="Transcribed_RNA"/>
</dbReference>
<evidence type="ECO:0000256" key="1">
    <source>
        <dbReference type="SAM" id="MobiDB-lite"/>
    </source>
</evidence>
<dbReference type="EMBL" id="HBUF01340999">
    <property type="protein sequence ID" value="CAG6703412.1"/>
    <property type="molecule type" value="Transcribed_RNA"/>
</dbReference>
<feature type="region of interest" description="Disordered" evidence="1">
    <location>
        <begin position="19"/>
        <end position="60"/>
    </location>
</feature>
<reference evidence="2" key="1">
    <citation type="submission" date="2021-05" db="EMBL/GenBank/DDBJ databases">
        <authorList>
            <person name="Alioto T."/>
            <person name="Alioto T."/>
            <person name="Gomez Garrido J."/>
        </authorList>
    </citation>
    <scope>NUCLEOTIDE SEQUENCE</scope>
</reference>
<protein>
    <submittedName>
        <fullName evidence="2">Uncharacterized protein</fullName>
    </submittedName>
</protein>
<feature type="compositionally biased region" description="Basic and acidic residues" evidence="1">
    <location>
        <begin position="34"/>
        <end position="60"/>
    </location>
</feature>
<accession>A0A8D8UA55</accession>
<name>A0A8D8UA55_9HEMI</name>
<dbReference type="EMBL" id="HBUF01340997">
    <property type="protein sequence ID" value="CAG6703405.1"/>
    <property type="molecule type" value="Transcribed_RNA"/>
</dbReference>
<proteinExistence type="predicted"/>
<organism evidence="2">
    <name type="scientific">Cacopsylla melanoneura</name>
    <dbReference type="NCBI Taxonomy" id="428564"/>
    <lineage>
        <taxon>Eukaryota</taxon>
        <taxon>Metazoa</taxon>
        <taxon>Ecdysozoa</taxon>
        <taxon>Arthropoda</taxon>
        <taxon>Hexapoda</taxon>
        <taxon>Insecta</taxon>
        <taxon>Pterygota</taxon>
        <taxon>Neoptera</taxon>
        <taxon>Paraneoptera</taxon>
        <taxon>Hemiptera</taxon>
        <taxon>Sternorrhyncha</taxon>
        <taxon>Psylloidea</taxon>
        <taxon>Psyllidae</taxon>
        <taxon>Psyllinae</taxon>
        <taxon>Cacopsylla</taxon>
    </lineage>
</organism>
<evidence type="ECO:0000313" key="2">
    <source>
        <dbReference type="EMBL" id="CAG6703416.1"/>
    </source>
</evidence>
<sequence length="100" mass="11217">MAGVKGFTILNFFGADWAPRAQIGGPKTRASTSKRAESPRESGPERKTIFTTAKRSEAKNTKVELKQTKVELNIQKLNYSRKLPPSSFHCAHLFIVNNKR</sequence>